<evidence type="ECO:0008006" key="6">
    <source>
        <dbReference type="Google" id="ProtNLM"/>
    </source>
</evidence>
<evidence type="ECO:0000313" key="4">
    <source>
        <dbReference type="EMBL" id="CAG8961989.1"/>
    </source>
</evidence>
<dbReference type="Pfam" id="PF06985">
    <property type="entry name" value="HET"/>
    <property type="match status" value="1"/>
</dbReference>
<protein>
    <recommendedName>
        <fullName evidence="6">Heterokaryon incompatibility domain-containing protein</fullName>
    </recommendedName>
</protein>
<feature type="compositionally biased region" description="Polar residues" evidence="1">
    <location>
        <begin position="139"/>
        <end position="153"/>
    </location>
</feature>
<feature type="domain" description="Heterokaryon incompatibility" evidence="2">
    <location>
        <begin position="1074"/>
        <end position="1233"/>
    </location>
</feature>
<dbReference type="Pfam" id="PF26082">
    <property type="entry name" value="zf-C2H2_AcuF"/>
    <property type="match status" value="1"/>
</dbReference>
<dbReference type="Proteomes" id="UP000696280">
    <property type="component" value="Unassembled WGS sequence"/>
</dbReference>
<comment type="caution">
    <text evidence="4">The sequence shown here is derived from an EMBL/GenBank/DDBJ whole genome shotgun (WGS) entry which is preliminary data.</text>
</comment>
<dbReference type="EMBL" id="CAJVRL010000122">
    <property type="protein sequence ID" value="CAG8961989.1"/>
    <property type="molecule type" value="Genomic_DNA"/>
</dbReference>
<feature type="domain" description="Oxidoreductase acuF-like C2H2 type zinc-finger" evidence="3">
    <location>
        <begin position="503"/>
        <end position="530"/>
    </location>
</feature>
<keyword evidence="5" id="KW-1185">Reference proteome</keyword>
<reference evidence="4" key="1">
    <citation type="submission" date="2021-07" db="EMBL/GenBank/DDBJ databases">
        <authorList>
            <person name="Durling M."/>
        </authorList>
    </citation>
    <scope>NUCLEOTIDE SEQUENCE</scope>
</reference>
<proteinExistence type="predicted"/>
<dbReference type="InterPro" id="IPR010730">
    <property type="entry name" value="HET"/>
</dbReference>
<accession>A0A9N9LAC7</accession>
<dbReference type="OrthoDB" id="3565345at2759"/>
<feature type="region of interest" description="Disordered" evidence="1">
    <location>
        <begin position="134"/>
        <end position="153"/>
    </location>
</feature>
<dbReference type="PANTHER" id="PTHR33112:SF16">
    <property type="entry name" value="HETEROKARYON INCOMPATIBILITY DOMAIN-CONTAINING PROTEIN"/>
    <property type="match status" value="1"/>
</dbReference>
<dbReference type="InterPro" id="IPR058925">
    <property type="entry name" value="zf-C2H2_AcuF"/>
</dbReference>
<feature type="region of interest" description="Disordered" evidence="1">
    <location>
        <begin position="1"/>
        <end position="22"/>
    </location>
</feature>
<organism evidence="4 5">
    <name type="scientific">Hymenoscyphus fraxineus</name>
    <dbReference type="NCBI Taxonomy" id="746836"/>
    <lineage>
        <taxon>Eukaryota</taxon>
        <taxon>Fungi</taxon>
        <taxon>Dikarya</taxon>
        <taxon>Ascomycota</taxon>
        <taxon>Pezizomycotina</taxon>
        <taxon>Leotiomycetes</taxon>
        <taxon>Helotiales</taxon>
        <taxon>Helotiaceae</taxon>
        <taxon>Hymenoscyphus</taxon>
    </lineage>
</organism>
<sequence length="1527" mass="174461">MSRELRDEPRPEDRLPESRTIDQKHDDIQVSTERCAILLQSCSSSPTLSENYWAQSRLDDLKLWSAGIGATAPGHASLEWRLRSRSDIKEVVLGFLGELIEKVSNCLAHAEKAVLNLELRPIQLENIGTNTLEEKEFSENSSDPSGTISPWSELSDTEDVDQMETWPPQDFLKFEMKGAEVLLAQLARLSLVIRKAGAQLRWQRADVQFEEFRSRCVELRGKMDCTSLWTPLRDDISAVYQRLFQFRRRLEYSFVWNSYQEDIDPYKELLFRRFTSNEVIRHVFPGSSKASLPTAPRNLRDLTPDERNTVEKWLLSLDDEDRSSTELELDLHRISNSPTSTHKPNTHEYARQSIPEYHSNPLPWPTTVMRKFLTDPNRISAIQQRLLNANVKRRNRFEVARQNVKPFPPREPVVAELIPQPARTEKLPVQTPTIVEQHAAPTGDFKAKAPTVTKTVESATELGSQLQLPDTKLLTSSKITVVSGRGAKMKYPRRPQIDGDRRTFQCPYCYQVLPVIYAKEGWRAHVAQDLQPYSCVLDNCPVPDQLFGSSKEWSNHMEQAHSSDRWMCYVCGDDKPLVFESSAGYKQHLLESKTHADSFTEAQLPLLIANGRTPVVSQLETCPICQWSEQHANFHHILEKQSNTGQNRALTIEDHVAEHLHSFSLQALPDLEDNDTDSLQLSTGSVENNLRLLKQTDVDKQYSFSERRAAFRKLGTHVQEIMETMNALDGIFIDPHTEELLSIIWRRALHGFWVPYPRHMHNIETIQSALYPCLKEDVEKISEVLSQIFGHFSELSSDIISEMARSRWRRIVRSSHRPGRFQHVVELFMGKYMTNTPLLSRSHSTFVGTLVEELVDGRCIFCNAIVRFLENIDLNIKHADLPFHPSLIGVRSSANLGCRLCVVFLEAIDKKYSKRLYYESENSLDSSNAPREDRAYVPSFHNLLPPIRRFQFSRVVRSILMPRNFHVVFAQDRHGAKTLQLASRSDHIQIYDICCARDDYLATCQWTTAYTSTENPLSQTSISLIRYWQDSCSRQHTVCHQSAAIHLPRRLLKIEDSGDLRLVLFGADTGEVPYCALSYCWGNYPALKLLSENLEDMMRHISAKAMSKTHRDAVLLARALGHQYIWIDALCVVQDSQEDWGAESSRFLDYYENSILTIAVAGVARVAGVASLSDDGFLNVFANPDLTEHILVEARQDMESPRREWQHALHIRAQSDDRDNDYPLYERSWAFQELLLSPRLLVLQSKSIVWCCDSLICYDTGTTQIPRFWKSLSSVRGQLATGTMTESSICSLWLTIVEFYSGLSTTHSFNRLHAISGLAERLARLVSLHYAAGIWQEDIVRGLLWFSESGHPRNQAATSKDYIAPTWSWASLGDKVSFNLPWSANEISHLQKVAELLDVNIMYDPEFCTVRGGHITLRAPAVGLQAFRDLAGHTYKLDTDDSTKDDDLGDVLFLACVKLVIKSSRNWREHWVGLALKPITSSEQYRRIGRLEGIIVDNSQRQQETQHPIRSTEESHDSMKVATFKIV</sequence>
<evidence type="ECO:0000256" key="1">
    <source>
        <dbReference type="SAM" id="MobiDB-lite"/>
    </source>
</evidence>
<gene>
    <name evidence="4" type="ORF">HYFRA_00014034</name>
</gene>
<evidence type="ECO:0000259" key="3">
    <source>
        <dbReference type="Pfam" id="PF26082"/>
    </source>
</evidence>
<evidence type="ECO:0000259" key="2">
    <source>
        <dbReference type="Pfam" id="PF06985"/>
    </source>
</evidence>
<evidence type="ECO:0000313" key="5">
    <source>
        <dbReference type="Proteomes" id="UP000696280"/>
    </source>
</evidence>
<dbReference type="PANTHER" id="PTHR33112">
    <property type="entry name" value="DOMAIN PROTEIN, PUTATIVE-RELATED"/>
    <property type="match status" value="1"/>
</dbReference>
<name>A0A9N9LAC7_9HELO</name>